<sequence length="77" mass="8424">MKTDHSQATADAAHTHGRGGTPEASRAERSTSFELVDFPVPTGREEEWRFSPVDRLQRLFAGDLTGDAPTVTVENDP</sequence>
<feature type="region of interest" description="Disordered" evidence="1">
    <location>
        <begin position="1"/>
        <end position="38"/>
    </location>
</feature>
<name>A0ABT5TU18_9MICO</name>
<dbReference type="Proteomes" id="UP001165561">
    <property type="component" value="Unassembled WGS sequence"/>
</dbReference>
<reference evidence="2" key="1">
    <citation type="submission" date="2023-02" db="EMBL/GenBank/DDBJ databases">
        <title>Georgenia sp.10Sc9-8, isolated from a soil sample collected from the Taklamakan desert.</title>
        <authorList>
            <person name="Liu S."/>
        </authorList>
    </citation>
    <scope>NUCLEOTIDE SEQUENCE</scope>
    <source>
        <strain evidence="2">10Sc9-8</strain>
    </source>
</reference>
<keyword evidence="3" id="KW-1185">Reference proteome</keyword>
<organism evidence="2 3">
    <name type="scientific">Georgenia halotolerans</name>
    <dbReference type="NCBI Taxonomy" id="3028317"/>
    <lineage>
        <taxon>Bacteria</taxon>
        <taxon>Bacillati</taxon>
        <taxon>Actinomycetota</taxon>
        <taxon>Actinomycetes</taxon>
        <taxon>Micrococcales</taxon>
        <taxon>Bogoriellaceae</taxon>
        <taxon>Georgenia</taxon>
    </lineage>
</organism>
<evidence type="ECO:0000313" key="3">
    <source>
        <dbReference type="Proteomes" id="UP001165561"/>
    </source>
</evidence>
<gene>
    <name evidence="2" type="ORF">PU560_01730</name>
</gene>
<feature type="non-terminal residue" evidence="2">
    <location>
        <position position="77"/>
    </location>
</feature>
<proteinExistence type="predicted"/>
<dbReference type="EMBL" id="JARACI010000325">
    <property type="protein sequence ID" value="MDD9205183.1"/>
    <property type="molecule type" value="Genomic_DNA"/>
</dbReference>
<accession>A0ABT5TU18</accession>
<evidence type="ECO:0000256" key="1">
    <source>
        <dbReference type="SAM" id="MobiDB-lite"/>
    </source>
</evidence>
<evidence type="ECO:0000313" key="2">
    <source>
        <dbReference type="EMBL" id="MDD9205183.1"/>
    </source>
</evidence>
<comment type="caution">
    <text evidence="2">The sequence shown here is derived from an EMBL/GenBank/DDBJ whole genome shotgun (WGS) entry which is preliminary data.</text>
</comment>
<protein>
    <submittedName>
        <fullName evidence="2">Fe-S cluster assembly protein SufD</fullName>
    </submittedName>
</protein>